<reference evidence="1" key="2">
    <citation type="journal article" date="2015" name="Fish Shellfish Immunol.">
        <title>Early steps in the European eel (Anguilla anguilla)-Vibrio vulnificus interaction in the gills: Role of the RtxA13 toxin.</title>
        <authorList>
            <person name="Callol A."/>
            <person name="Pajuelo D."/>
            <person name="Ebbesson L."/>
            <person name="Teles M."/>
            <person name="MacKenzie S."/>
            <person name="Amaro C."/>
        </authorList>
    </citation>
    <scope>NUCLEOTIDE SEQUENCE</scope>
</reference>
<name>A0A0E9VN05_ANGAN</name>
<accession>A0A0E9VN05</accession>
<proteinExistence type="predicted"/>
<evidence type="ECO:0000313" key="1">
    <source>
        <dbReference type="EMBL" id="JAH79437.1"/>
    </source>
</evidence>
<dbReference type="AlphaFoldDB" id="A0A0E9VN05"/>
<reference evidence="1" key="1">
    <citation type="submission" date="2014-11" db="EMBL/GenBank/DDBJ databases">
        <authorList>
            <person name="Amaro Gonzalez C."/>
        </authorList>
    </citation>
    <scope>NUCLEOTIDE SEQUENCE</scope>
</reference>
<sequence>MVYYLLSTPGTLKQRLLKSITPEPGSERAHRSTIIANAV</sequence>
<organism evidence="1">
    <name type="scientific">Anguilla anguilla</name>
    <name type="common">European freshwater eel</name>
    <name type="synonym">Muraena anguilla</name>
    <dbReference type="NCBI Taxonomy" id="7936"/>
    <lineage>
        <taxon>Eukaryota</taxon>
        <taxon>Metazoa</taxon>
        <taxon>Chordata</taxon>
        <taxon>Craniata</taxon>
        <taxon>Vertebrata</taxon>
        <taxon>Euteleostomi</taxon>
        <taxon>Actinopterygii</taxon>
        <taxon>Neopterygii</taxon>
        <taxon>Teleostei</taxon>
        <taxon>Anguilliformes</taxon>
        <taxon>Anguillidae</taxon>
        <taxon>Anguilla</taxon>
    </lineage>
</organism>
<dbReference type="EMBL" id="GBXM01029140">
    <property type="protein sequence ID" value="JAH79437.1"/>
    <property type="molecule type" value="Transcribed_RNA"/>
</dbReference>
<protein>
    <submittedName>
        <fullName evidence="1">Uncharacterized protein</fullName>
    </submittedName>
</protein>